<dbReference type="InterPro" id="IPR036291">
    <property type="entry name" value="NAD(P)-bd_dom_sf"/>
</dbReference>
<dbReference type="PANTHER" id="PTHR48079">
    <property type="entry name" value="PROTEIN YEEZ"/>
    <property type="match status" value="1"/>
</dbReference>
<evidence type="ECO:0000259" key="2">
    <source>
        <dbReference type="Pfam" id="PF13460"/>
    </source>
</evidence>
<dbReference type="SUPFAM" id="SSF51735">
    <property type="entry name" value="NAD(P)-binding Rossmann-fold domains"/>
    <property type="match status" value="1"/>
</dbReference>
<sequence length="289" mass="29713">MNIFLTGATGYIGSAVRSALLDAGHAVTALVRTPAAADRIAGAGLEAVVGDMRDAGLVRRLAEKSDAVLHAASPGDETSAAAEDAFADAVLSGLSGTFIRTGGVWVHGSGAAITEQTPLDPPPLVAWRAAVDQRVLTAPGIRAVLIEPGVVYGHGGGIPRLVTGAERRPDGLTLIGDGTQHWATVHVDDLARLYLAALDRAGHGETFLGVSGDNPTTRRLGEAASRRLGLGGRVVPEEPAATVQRLGEFGRALLLDQQAAGEKARRVLGWQPARPSLADEIAAGGYDPA</sequence>
<dbReference type="Gene3D" id="3.40.50.720">
    <property type="entry name" value="NAD(P)-binding Rossmann-like Domain"/>
    <property type="match status" value="1"/>
</dbReference>
<keyword evidence="4" id="KW-1185">Reference proteome</keyword>
<dbReference type="Pfam" id="PF13460">
    <property type="entry name" value="NAD_binding_10"/>
    <property type="match status" value="1"/>
</dbReference>
<feature type="domain" description="NAD-dependent epimerase/dehydratase" evidence="1">
    <location>
        <begin position="138"/>
        <end position="207"/>
    </location>
</feature>
<dbReference type="InterPro" id="IPR016040">
    <property type="entry name" value="NAD(P)-bd_dom"/>
</dbReference>
<dbReference type="Proteomes" id="UP000598146">
    <property type="component" value="Unassembled WGS sequence"/>
</dbReference>
<gene>
    <name evidence="3" type="ORF">I4J89_24170</name>
</gene>
<dbReference type="Pfam" id="PF01370">
    <property type="entry name" value="Epimerase"/>
    <property type="match status" value="1"/>
</dbReference>
<evidence type="ECO:0000313" key="4">
    <source>
        <dbReference type="Proteomes" id="UP000598146"/>
    </source>
</evidence>
<protein>
    <submittedName>
        <fullName evidence="3">NAD-dependent epimerase/dehydratase family protein</fullName>
    </submittedName>
</protein>
<dbReference type="GO" id="GO:0004029">
    <property type="term" value="F:aldehyde dehydrogenase (NAD+) activity"/>
    <property type="evidence" value="ECO:0007669"/>
    <property type="project" value="TreeGrafter"/>
</dbReference>
<name>A0A931CCD6_9ACTN</name>
<dbReference type="EMBL" id="JADQTO010000011">
    <property type="protein sequence ID" value="MBG0564548.1"/>
    <property type="molecule type" value="Genomic_DNA"/>
</dbReference>
<reference evidence="3" key="1">
    <citation type="submission" date="2020-11" db="EMBL/GenBank/DDBJ databases">
        <title>Isolation and identification of active actinomycetes.</title>
        <authorList>
            <person name="Sun X."/>
        </authorList>
    </citation>
    <scope>NUCLEOTIDE SEQUENCE</scope>
    <source>
        <strain evidence="3">NEAU-A11</strain>
    </source>
</reference>
<dbReference type="GO" id="GO:0005737">
    <property type="term" value="C:cytoplasm"/>
    <property type="evidence" value="ECO:0007669"/>
    <property type="project" value="TreeGrafter"/>
</dbReference>
<accession>A0A931CCD6</accession>
<dbReference type="AlphaFoldDB" id="A0A931CCD6"/>
<dbReference type="InterPro" id="IPR001509">
    <property type="entry name" value="Epimerase_deHydtase"/>
</dbReference>
<dbReference type="PANTHER" id="PTHR48079:SF6">
    <property type="entry name" value="NAD(P)-BINDING DOMAIN-CONTAINING PROTEIN-RELATED"/>
    <property type="match status" value="1"/>
</dbReference>
<dbReference type="InterPro" id="IPR051783">
    <property type="entry name" value="NAD(P)-dependent_oxidoreduct"/>
</dbReference>
<proteinExistence type="predicted"/>
<evidence type="ECO:0000259" key="1">
    <source>
        <dbReference type="Pfam" id="PF01370"/>
    </source>
</evidence>
<feature type="domain" description="NAD(P)-binding" evidence="2">
    <location>
        <begin position="7"/>
        <end position="87"/>
    </location>
</feature>
<organism evidence="3 4">
    <name type="scientific">Actinoplanes aureus</name>
    <dbReference type="NCBI Taxonomy" id="2792083"/>
    <lineage>
        <taxon>Bacteria</taxon>
        <taxon>Bacillati</taxon>
        <taxon>Actinomycetota</taxon>
        <taxon>Actinomycetes</taxon>
        <taxon>Micromonosporales</taxon>
        <taxon>Micromonosporaceae</taxon>
        <taxon>Actinoplanes</taxon>
    </lineage>
</organism>
<dbReference type="RefSeq" id="WP_196416324.1">
    <property type="nucleotide sequence ID" value="NZ_JADQTO010000011.1"/>
</dbReference>
<evidence type="ECO:0000313" key="3">
    <source>
        <dbReference type="EMBL" id="MBG0564548.1"/>
    </source>
</evidence>
<comment type="caution">
    <text evidence="3">The sequence shown here is derived from an EMBL/GenBank/DDBJ whole genome shotgun (WGS) entry which is preliminary data.</text>
</comment>